<dbReference type="Pfam" id="PF07331">
    <property type="entry name" value="TctB"/>
    <property type="match status" value="1"/>
</dbReference>
<name>A0A542EN21_9ACTN</name>
<feature type="transmembrane region" description="Helical" evidence="1">
    <location>
        <begin position="90"/>
        <end position="113"/>
    </location>
</feature>
<protein>
    <submittedName>
        <fullName evidence="3">Tripartite tricarboxylate transporter TctB family protein</fullName>
    </submittedName>
</protein>
<evidence type="ECO:0000313" key="4">
    <source>
        <dbReference type="Proteomes" id="UP000316298"/>
    </source>
</evidence>
<evidence type="ECO:0000256" key="1">
    <source>
        <dbReference type="SAM" id="Phobius"/>
    </source>
</evidence>
<dbReference type="OrthoDB" id="3576735at2"/>
<proteinExistence type="predicted"/>
<feature type="transmembrane region" description="Helical" evidence="1">
    <location>
        <begin position="133"/>
        <end position="155"/>
    </location>
</feature>
<evidence type="ECO:0000313" key="3">
    <source>
        <dbReference type="EMBL" id="TQJ16751.1"/>
    </source>
</evidence>
<dbReference type="InterPro" id="IPR009936">
    <property type="entry name" value="DUF1468"/>
</dbReference>
<keyword evidence="1" id="KW-1133">Transmembrane helix</keyword>
<feature type="domain" description="DUF1468" evidence="2">
    <location>
        <begin position="29"/>
        <end position="160"/>
    </location>
</feature>
<keyword evidence="1" id="KW-0472">Membrane</keyword>
<sequence>MSIDAESLQAELAEDRPPHAGPWSQLGAAIVAGAIGIGGLVGSVALGLGQLTHPGPGLWPFVVSVVVTVLAVALALVGRHGTDTEKFSRASVLTAIAVLSLIVFAALLPTIGFEIPSLLLTFVWLRFLGKESWVSSVVITVVTVAAFYVLFVLLLQIPLPRLI</sequence>
<organism evidence="3 4">
    <name type="scientific">Kribbella jejuensis</name>
    <dbReference type="NCBI Taxonomy" id="236068"/>
    <lineage>
        <taxon>Bacteria</taxon>
        <taxon>Bacillati</taxon>
        <taxon>Actinomycetota</taxon>
        <taxon>Actinomycetes</taxon>
        <taxon>Propionibacteriales</taxon>
        <taxon>Kribbellaceae</taxon>
        <taxon>Kribbella</taxon>
    </lineage>
</organism>
<accession>A0A542EN21</accession>
<dbReference type="EMBL" id="VFMM01000001">
    <property type="protein sequence ID" value="TQJ16751.1"/>
    <property type="molecule type" value="Genomic_DNA"/>
</dbReference>
<comment type="caution">
    <text evidence="3">The sequence shown here is derived from an EMBL/GenBank/DDBJ whole genome shotgun (WGS) entry which is preliminary data.</text>
</comment>
<keyword evidence="4" id="KW-1185">Reference proteome</keyword>
<keyword evidence="1" id="KW-0812">Transmembrane</keyword>
<reference evidence="3 4" key="1">
    <citation type="submission" date="2019-06" db="EMBL/GenBank/DDBJ databases">
        <title>Sequencing the genomes of 1000 actinobacteria strains.</title>
        <authorList>
            <person name="Klenk H.-P."/>
        </authorList>
    </citation>
    <scope>NUCLEOTIDE SEQUENCE [LARGE SCALE GENOMIC DNA]</scope>
    <source>
        <strain evidence="3 4">DSM 17305</strain>
    </source>
</reference>
<dbReference type="Proteomes" id="UP000316298">
    <property type="component" value="Unassembled WGS sequence"/>
</dbReference>
<feature type="transmembrane region" description="Helical" evidence="1">
    <location>
        <begin position="58"/>
        <end position="78"/>
    </location>
</feature>
<dbReference type="AlphaFoldDB" id="A0A542EN21"/>
<feature type="transmembrane region" description="Helical" evidence="1">
    <location>
        <begin position="26"/>
        <end position="46"/>
    </location>
</feature>
<dbReference type="RefSeq" id="WP_141852700.1">
    <property type="nucleotide sequence ID" value="NZ_BAAAKA010000034.1"/>
</dbReference>
<evidence type="ECO:0000259" key="2">
    <source>
        <dbReference type="Pfam" id="PF07331"/>
    </source>
</evidence>
<gene>
    <name evidence="3" type="ORF">FB475_0856</name>
</gene>